<gene>
    <name evidence="3" type="ORF">CC80DRAFT_568026</name>
</gene>
<name>A0A6A5TQG8_9PLEO</name>
<proteinExistence type="predicted"/>
<keyword evidence="1" id="KW-0175">Coiled coil</keyword>
<evidence type="ECO:0000313" key="3">
    <source>
        <dbReference type="EMBL" id="KAF1954210.1"/>
    </source>
</evidence>
<evidence type="ECO:0000256" key="2">
    <source>
        <dbReference type="SAM" id="MobiDB-lite"/>
    </source>
</evidence>
<evidence type="ECO:0000313" key="4">
    <source>
        <dbReference type="Proteomes" id="UP000800035"/>
    </source>
</evidence>
<evidence type="ECO:0000256" key="1">
    <source>
        <dbReference type="SAM" id="Coils"/>
    </source>
</evidence>
<feature type="compositionally biased region" description="Low complexity" evidence="2">
    <location>
        <begin position="8"/>
        <end position="22"/>
    </location>
</feature>
<dbReference type="EMBL" id="ML977000">
    <property type="protein sequence ID" value="KAF1954210.1"/>
    <property type="molecule type" value="Genomic_DNA"/>
</dbReference>
<dbReference type="OrthoDB" id="10515524at2759"/>
<feature type="coiled-coil region" evidence="1">
    <location>
        <begin position="69"/>
        <end position="100"/>
    </location>
</feature>
<organism evidence="3 4">
    <name type="scientific">Byssothecium circinans</name>
    <dbReference type="NCBI Taxonomy" id="147558"/>
    <lineage>
        <taxon>Eukaryota</taxon>
        <taxon>Fungi</taxon>
        <taxon>Dikarya</taxon>
        <taxon>Ascomycota</taxon>
        <taxon>Pezizomycotina</taxon>
        <taxon>Dothideomycetes</taxon>
        <taxon>Pleosporomycetidae</taxon>
        <taxon>Pleosporales</taxon>
        <taxon>Massarineae</taxon>
        <taxon>Massarinaceae</taxon>
        <taxon>Byssothecium</taxon>
    </lineage>
</organism>
<accession>A0A6A5TQG8</accession>
<keyword evidence="4" id="KW-1185">Reference proteome</keyword>
<protein>
    <submittedName>
        <fullName evidence="3">Uncharacterized protein</fullName>
    </submittedName>
</protein>
<dbReference type="Proteomes" id="UP000800035">
    <property type="component" value="Unassembled WGS sequence"/>
</dbReference>
<feature type="region of interest" description="Disordered" evidence="2">
    <location>
        <begin position="152"/>
        <end position="176"/>
    </location>
</feature>
<feature type="region of interest" description="Disordered" evidence="2">
    <location>
        <begin position="1"/>
        <end position="23"/>
    </location>
</feature>
<reference evidence="3" key="1">
    <citation type="journal article" date="2020" name="Stud. Mycol.">
        <title>101 Dothideomycetes genomes: a test case for predicting lifestyles and emergence of pathogens.</title>
        <authorList>
            <person name="Haridas S."/>
            <person name="Albert R."/>
            <person name="Binder M."/>
            <person name="Bloem J."/>
            <person name="Labutti K."/>
            <person name="Salamov A."/>
            <person name="Andreopoulos B."/>
            <person name="Baker S."/>
            <person name="Barry K."/>
            <person name="Bills G."/>
            <person name="Bluhm B."/>
            <person name="Cannon C."/>
            <person name="Castanera R."/>
            <person name="Culley D."/>
            <person name="Daum C."/>
            <person name="Ezra D."/>
            <person name="Gonzalez J."/>
            <person name="Henrissat B."/>
            <person name="Kuo A."/>
            <person name="Liang C."/>
            <person name="Lipzen A."/>
            <person name="Lutzoni F."/>
            <person name="Magnuson J."/>
            <person name="Mondo S."/>
            <person name="Nolan M."/>
            <person name="Ohm R."/>
            <person name="Pangilinan J."/>
            <person name="Park H.-J."/>
            <person name="Ramirez L."/>
            <person name="Alfaro M."/>
            <person name="Sun H."/>
            <person name="Tritt A."/>
            <person name="Yoshinaga Y."/>
            <person name="Zwiers L.-H."/>
            <person name="Turgeon B."/>
            <person name="Goodwin S."/>
            <person name="Spatafora J."/>
            <person name="Crous P."/>
            <person name="Grigoriev I."/>
        </authorList>
    </citation>
    <scope>NUCLEOTIDE SEQUENCE</scope>
    <source>
        <strain evidence="3">CBS 675.92</strain>
    </source>
</reference>
<dbReference type="AlphaFoldDB" id="A0A6A5TQG8"/>
<sequence length="176" mass="19402">MPPPPQQSMPSTTRSRASSTSTPIILPRGEATLRTLERLDNLNTHITNFYAKTSTLYSSSKTSVLHSEREAAATQLKTLIEQLEKHIAEHQEAVKIVDREDILGLYVVAGMTRRDAVVQVKSDFEKVEGVVRGVRESARDMLADIVYGSDEKEGREVKGDLSGRGDAGEAEELVVH</sequence>